<organism evidence="1 2">
    <name type="scientific">Flavobacterium silvisoli</name>
    <dbReference type="NCBI Taxonomy" id="2529433"/>
    <lineage>
        <taxon>Bacteria</taxon>
        <taxon>Pseudomonadati</taxon>
        <taxon>Bacteroidota</taxon>
        <taxon>Flavobacteriia</taxon>
        <taxon>Flavobacteriales</taxon>
        <taxon>Flavobacteriaceae</taxon>
        <taxon>Flavobacterium</taxon>
    </lineage>
</organism>
<keyword evidence="2" id="KW-1185">Reference proteome</keyword>
<proteinExistence type="predicted"/>
<dbReference type="RefSeq" id="WP_131475218.1">
    <property type="nucleotide sequence ID" value="NZ_SJPE01000002.1"/>
</dbReference>
<dbReference type="Proteomes" id="UP000293300">
    <property type="component" value="Unassembled WGS sequence"/>
</dbReference>
<accession>A0A4Q9Z9B2</accession>
<name>A0A4Q9Z9B2_9FLAO</name>
<reference evidence="1 2" key="1">
    <citation type="submission" date="2019-02" db="EMBL/GenBank/DDBJ databases">
        <title>Flavobacterium sp. RD-2-33 isolated from forest soil.</title>
        <authorList>
            <person name="Chaudhary D.K."/>
        </authorList>
    </citation>
    <scope>NUCLEOTIDE SEQUENCE [LARGE SCALE GENOMIC DNA]</scope>
    <source>
        <strain evidence="1 2">RD-2-33</strain>
    </source>
</reference>
<dbReference type="AlphaFoldDB" id="A0A4Q9Z9B2"/>
<sequence>MEEKTTSYREIGPLNQFTVTINEKDEPPTAFITVKKNGNKGEARFQTTLDDLTQMAKVANMAKAKFKSIRKKQEAQKTKSETESFEVFEIQETVLPPIDEKDLKKIITEYFKDVQIEQLAQRYAYSEEQIRYHIEKKGIVLFD</sequence>
<dbReference type="EMBL" id="SJPE01000002">
    <property type="protein sequence ID" value="TBX70767.1"/>
    <property type="molecule type" value="Genomic_DNA"/>
</dbReference>
<evidence type="ECO:0000313" key="2">
    <source>
        <dbReference type="Proteomes" id="UP000293300"/>
    </source>
</evidence>
<evidence type="ECO:0000313" key="1">
    <source>
        <dbReference type="EMBL" id="TBX70767.1"/>
    </source>
</evidence>
<gene>
    <name evidence="1" type="ORF">EZL74_03580</name>
</gene>
<comment type="caution">
    <text evidence="1">The sequence shown here is derived from an EMBL/GenBank/DDBJ whole genome shotgun (WGS) entry which is preliminary data.</text>
</comment>
<protein>
    <submittedName>
        <fullName evidence="1">Uncharacterized protein</fullName>
    </submittedName>
</protein>